<comment type="caution">
    <text evidence="14">The sequence shown here is derived from an EMBL/GenBank/DDBJ whole genome shotgun (WGS) entry which is preliminary data.</text>
</comment>
<evidence type="ECO:0000313" key="15">
    <source>
        <dbReference type="Proteomes" id="UP000683925"/>
    </source>
</evidence>
<accession>A0A8S1XUE4</accession>
<dbReference type="EMBL" id="CAJJDP010000134">
    <property type="protein sequence ID" value="CAD8204613.1"/>
    <property type="molecule type" value="Genomic_DNA"/>
</dbReference>
<reference evidence="14" key="1">
    <citation type="submission" date="2021-01" db="EMBL/GenBank/DDBJ databases">
        <authorList>
            <consortium name="Genoscope - CEA"/>
            <person name="William W."/>
        </authorList>
    </citation>
    <scope>NUCLEOTIDE SEQUENCE</scope>
</reference>
<feature type="compositionally biased region" description="Basic and acidic residues" evidence="12">
    <location>
        <begin position="334"/>
        <end position="346"/>
    </location>
</feature>
<evidence type="ECO:0000256" key="1">
    <source>
        <dbReference type="ARBA" id="ARBA00010886"/>
    </source>
</evidence>
<dbReference type="AlphaFoldDB" id="A0A8S1XUE4"/>
<evidence type="ECO:0000256" key="9">
    <source>
        <dbReference type="ARBA" id="ARBA00048679"/>
    </source>
</evidence>
<keyword evidence="4" id="KW-0808">Transferase</keyword>
<evidence type="ECO:0000256" key="5">
    <source>
        <dbReference type="ARBA" id="ARBA00022741"/>
    </source>
</evidence>
<dbReference type="InterPro" id="IPR008271">
    <property type="entry name" value="Ser/Thr_kinase_AS"/>
</dbReference>
<dbReference type="InterPro" id="IPR017441">
    <property type="entry name" value="Protein_kinase_ATP_BS"/>
</dbReference>
<dbReference type="PROSITE" id="PS50011">
    <property type="entry name" value="PROTEIN_KINASE_DOM"/>
    <property type="match status" value="1"/>
</dbReference>
<dbReference type="Proteomes" id="UP000683925">
    <property type="component" value="Unassembled WGS sequence"/>
</dbReference>
<evidence type="ECO:0000313" key="14">
    <source>
        <dbReference type="EMBL" id="CAD8204613.1"/>
    </source>
</evidence>
<feature type="compositionally biased region" description="Polar residues" evidence="12">
    <location>
        <begin position="404"/>
        <end position="423"/>
    </location>
</feature>
<evidence type="ECO:0000256" key="4">
    <source>
        <dbReference type="ARBA" id="ARBA00022679"/>
    </source>
</evidence>
<evidence type="ECO:0000256" key="6">
    <source>
        <dbReference type="ARBA" id="ARBA00022777"/>
    </source>
</evidence>
<dbReference type="GO" id="GO:0004674">
    <property type="term" value="F:protein serine/threonine kinase activity"/>
    <property type="evidence" value="ECO:0007669"/>
    <property type="project" value="UniProtKB-KW"/>
</dbReference>
<dbReference type="FunFam" id="3.30.200.20:FF:000097">
    <property type="entry name" value="Probable serine/threonine-protein kinase nek1"/>
    <property type="match status" value="1"/>
</dbReference>
<dbReference type="InterPro" id="IPR051131">
    <property type="entry name" value="NEK_Ser/Thr_kinase_NIMA"/>
</dbReference>
<feature type="domain" description="Protein kinase" evidence="13">
    <location>
        <begin position="8"/>
        <end position="264"/>
    </location>
</feature>
<organism evidence="14 15">
    <name type="scientific">Paramecium octaurelia</name>
    <dbReference type="NCBI Taxonomy" id="43137"/>
    <lineage>
        <taxon>Eukaryota</taxon>
        <taxon>Sar</taxon>
        <taxon>Alveolata</taxon>
        <taxon>Ciliophora</taxon>
        <taxon>Intramacronucleata</taxon>
        <taxon>Oligohymenophorea</taxon>
        <taxon>Peniculida</taxon>
        <taxon>Parameciidae</taxon>
        <taxon>Paramecium</taxon>
    </lineage>
</organism>
<dbReference type="OMA" id="QRQQQCK"/>
<dbReference type="GO" id="GO:0005524">
    <property type="term" value="F:ATP binding"/>
    <property type="evidence" value="ECO:0007669"/>
    <property type="project" value="UniProtKB-UniRule"/>
</dbReference>
<proteinExistence type="inferred from homology"/>
<name>A0A8S1XUE4_PAROT</name>
<evidence type="ECO:0000256" key="10">
    <source>
        <dbReference type="PROSITE-ProRule" id="PRU10141"/>
    </source>
</evidence>
<dbReference type="Pfam" id="PF00069">
    <property type="entry name" value="Pkinase"/>
    <property type="match status" value="1"/>
</dbReference>
<protein>
    <recommendedName>
        <fullName evidence="2">non-specific serine/threonine protein kinase</fullName>
        <ecNumber evidence="2">2.7.11.1</ecNumber>
    </recommendedName>
</protein>
<keyword evidence="15" id="KW-1185">Reference proteome</keyword>
<keyword evidence="7 10" id="KW-0067">ATP-binding</keyword>
<evidence type="ECO:0000256" key="3">
    <source>
        <dbReference type="ARBA" id="ARBA00022527"/>
    </source>
</evidence>
<dbReference type="PANTHER" id="PTHR44899:SF3">
    <property type="entry name" value="SERINE_THREONINE-PROTEIN KINASE NEK1"/>
    <property type="match status" value="1"/>
</dbReference>
<sequence>MSKYLDKYVEYETIGRGSYGSAHLVRQKTDQKVYVAKKIQLFNLKSKEQDDSKREVMLLQKLKHPHIVQYIESFNENDTLIIIMEYCEEGDLSFHVNRMSQRKEYFPEQIILNWFLQCALALKYIHEQKILHRDIKSQNIFLSSNGFVKIGDFGISRVLEHTQDQANTVVGTPYYMSPEVCENKPYTYKSDVWSLGCVLYELCNLSHAFKSNNLLGLVNRIVKEQASAIPSHYSKELADLINKLLIKNADQRPHTSEIFNFPLIRNTMQQFVAMQGKVQYQAPIKRTNTHNQIGKMIKQEETTQQNTTNPYDNTIDTVQSIDFSQLTPQQRMQMKKEEKIQREQRELAQASKQSFLQQQASQQRKIQDLQGGQSLDYNQKRKQQQQYHEELQRQQQCKQQDSQANTKKAQQQVQPGNKSNMYNYDETLVSQYEKTSQMLQNESKKYNETIQNESKKQNETFKKELEQFDKTVDSEMCQSTFDNTTRQEEKTVTKSQLDRFTSNYQKQELSVTQQYQDEEFEEYNSDEDDEVINHRLTVKQGDSEIEEVVKLYKIQMDQTVKKSSSNKLEDIQETSQESWNSSSASPQKVPINNDDRIQILRKKAISTMGSDLFNKAYQFMSHHLSKGTSSQEIRKHLEEIVGKSRMGDCMLIDEILYYENYSK</sequence>
<evidence type="ECO:0000256" key="12">
    <source>
        <dbReference type="SAM" id="MobiDB-lite"/>
    </source>
</evidence>
<feature type="compositionally biased region" description="Low complexity" evidence="12">
    <location>
        <begin position="348"/>
        <end position="363"/>
    </location>
</feature>
<dbReference type="PROSITE" id="PS00108">
    <property type="entry name" value="PROTEIN_KINASE_ST"/>
    <property type="match status" value="1"/>
</dbReference>
<dbReference type="PANTHER" id="PTHR44899">
    <property type="entry name" value="CAMK FAMILY PROTEIN KINASE"/>
    <property type="match status" value="1"/>
</dbReference>
<evidence type="ECO:0000256" key="8">
    <source>
        <dbReference type="ARBA" id="ARBA00047899"/>
    </source>
</evidence>
<dbReference type="InterPro" id="IPR000719">
    <property type="entry name" value="Prot_kinase_dom"/>
</dbReference>
<keyword evidence="6" id="KW-0418">Kinase</keyword>
<feature type="region of interest" description="Disordered" evidence="12">
    <location>
        <begin position="325"/>
        <end position="423"/>
    </location>
</feature>
<evidence type="ECO:0000256" key="2">
    <source>
        <dbReference type="ARBA" id="ARBA00012513"/>
    </source>
</evidence>
<feature type="region of interest" description="Disordered" evidence="12">
    <location>
        <begin position="562"/>
        <end position="590"/>
    </location>
</feature>
<evidence type="ECO:0000259" key="13">
    <source>
        <dbReference type="PROSITE" id="PS50011"/>
    </source>
</evidence>
<feature type="binding site" evidence="10">
    <location>
        <position position="38"/>
    </location>
    <ligand>
        <name>ATP</name>
        <dbReference type="ChEBI" id="CHEBI:30616"/>
    </ligand>
</feature>
<dbReference type="PROSITE" id="PS00107">
    <property type="entry name" value="PROTEIN_KINASE_ATP"/>
    <property type="match status" value="1"/>
</dbReference>
<dbReference type="CDD" id="cd08215">
    <property type="entry name" value="STKc_Nek"/>
    <property type="match status" value="1"/>
</dbReference>
<gene>
    <name evidence="14" type="ORF">POCTA_138.1.T1330089</name>
</gene>
<feature type="compositionally biased region" description="Low complexity" evidence="12">
    <location>
        <begin position="393"/>
        <end position="403"/>
    </location>
</feature>
<feature type="coiled-coil region" evidence="11">
    <location>
        <begin position="429"/>
        <end position="456"/>
    </location>
</feature>
<keyword evidence="3" id="KW-0723">Serine/threonine-protein kinase</keyword>
<dbReference type="FunFam" id="1.10.510.10:FF:000869">
    <property type="entry name" value="Nek protein kinase"/>
    <property type="match status" value="1"/>
</dbReference>
<dbReference type="SMART" id="SM00220">
    <property type="entry name" value="S_TKc"/>
    <property type="match status" value="1"/>
</dbReference>
<feature type="compositionally biased region" description="Polar residues" evidence="12">
    <location>
        <begin position="573"/>
        <end position="586"/>
    </location>
</feature>
<dbReference type="OrthoDB" id="248923at2759"/>
<keyword evidence="5 10" id="KW-0547">Nucleotide-binding</keyword>
<evidence type="ECO:0000256" key="11">
    <source>
        <dbReference type="SAM" id="Coils"/>
    </source>
</evidence>
<comment type="similarity">
    <text evidence="1">Belongs to the protein kinase superfamily. NEK Ser/Thr protein kinase family. NIMA subfamily.</text>
</comment>
<dbReference type="EC" id="2.7.11.1" evidence="2"/>
<keyword evidence="11" id="KW-0175">Coiled coil</keyword>
<comment type="catalytic activity">
    <reaction evidence="9">
        <text>L-seryl-[protein] + ATP = O-phospho-L-seryl-[protein] + ADP + H(+)</text>
        <dbReference type="Rhea" id="RHEA:17989"/>
        <dbReference type="Rhea" id="RHEA-COMP:9863"/>
        <dbReference type="Rhea" id="RHEA-COMP:11604"/>
        <dbReference type="ChEBI" id="CHEBI:15378"/>
        <dbReference type="ChEBI" id="CHEBI:29999"/>
        <dbReference type="ChEBI" id="CHEBI:30616"/>
        <dbReference type="ChEBI" id="CHEBI:83421"/>
        <dbReference type="ChEBI" id="CHEBI:456216"/>
        <dbReference type="EC" id="2.7.11.1"/>
    </reaction>
</comment>
<evidence type="ECO:0000256" key="7">
    <source>
        <dbReference type="ARBA" id="ARBA00022840"/>
    </source>
</evidence>
<comment type="catalytic activity">
    <reaction evidence="8">
        <text>L-threonyl-[protein] + ATP = O-phospho-L-threonyl-[protein] + ADP + H(+)</text>
        <dbReference type="Rhea" id="RHEA:46608"/>
        <dbReference type="Rhea" id="RHEA-COMP:11060"/>
        <dbReference type="Rhea" id="RHEA-COMP:11605"/>
        <dbReference type="ChEBI" id="CHEBI:15378"/>
        <dbReference type="ChEBI" id="CHEBI:30013"/>
        <dbReference type="ChEBI" id="CHEBI:30616"/>
        <dbReference type="ChEBI" id="CHEBI:61977"/>
        <dbReference type="ChEBI" id="CHEBI:456216"/>
        <dbReference type="EC" id="2.7.11.1"/>
    </reaction>
</comment>